<dbReference type="Gene3D" id="3.20.20.80">
    <property type="entry name" value="Glycosidases"/>
    <property type="match status" value="1"/>
</dbReference>
<dbReference type="OrthoDB" id="9776971at2"/>
<dbReference type="InterPro" id="IPR049166">
    <property type="entry name" value="GH39_cat"/>
</dbReference>
<proteinExistence type="inferred from homology"/>
<feature type="domain" description="Glycosyl hydrolases family 39 N-terminal catalytic" evidence="6">
    <location>
        <begin position="32"/>
        <end position="516"/>
    </location>
</feature>
<dbReference type="SUPFAM" id="SSF51445">
    <property type="entry name" value="(Trans)glycosidases"/>
    <property type="match status" value="1"/>
</dbReference>
<evidence type="ECO:0000256" key="4">
    <source>
        <dbReference type="PIRSR" id="PIRSR600514-1"/>
    </source>
</evidence>
<dbReference type="InterPro" id="IPR000514">
    <property type="entry name" value="Glyco_hydro_39"/>
</dbReference>
<dbReference type="GO" id="GO:0004553">
    <property type="term" value="F:hydrolase activity, hydrolyzing O-glycosyl compounds"/>
    <property type="evidence" value="ECO:0007669"/>
    <property type="project" value="InterPro"/>
</dbReference>
<dbReference type="Proteomes" id="UP000306196">
    <property type="component" value="Unassembled WGS sequence"/>
</dbReference>
<keyword evidence="8" id="KW-1185">Reference proteome</keyword>
<keyword evidence="2" id="KW-0378">Hydrolase</keyword>
<dbReference type="Gene3D" id="2.60.40.1500">
    <property type="entry name" value="Glycosyl hydrolase domain, family 39"/>
    <property type="match status" value="1"/>
</dbReference>
<evidence type="ECO:0000259" key="6">
    <source>
        <dbReference type="Pfam" id="PF01229"/>
    </source>
</evidence>
<dbReference type="RefSeq" id="WP_138087973.1">
    <property type="nucleotide sequence ID" value="NZ_VAUV01000016.1"/>
</dbReference>
<dbReference type="PANTHER" id="PTHR12631">
    <property type="entry name" value="ALPHA-L-IDURONIDASE"/>
    <property type="match status" value="1"/>
</dbReference>
<dbReference type="EMBL" id="VAUV01000016">
    <property type="protein sequence ID" value="TLD69049.1"/>
    <property type="molecule type" value="Genomic_DNA"/>
</dbReference>
<feature type="chain" id="PRO_5024362224" evidence="5">
    <location>
        <begin position="27"/>
        <end position="555"/>
    </location>
</feature>
<evidence type="ECO:0000256" key="3">
    <source>
        <dbReference type="ARBA" id="ARBA00023295"/>
    </source>
</evidence>
<comment type="caution">
    <text evidence="7">The sequence shown here is derived from an EMBL/GenBank/DDBJ whole genome shotgun (WGS) entry which is preliminary data.</text>
</comment>
<dbReference type="SUPFAM" id="SSF51011">
    <property type="entry name" value="Glycosyl hydrolase domain"/>
    <property type="match status" value="1"/>
</dbReference>
<evidence type="ECO:0000256" key="1">
    <source>
        <dbReference type="ARBA" id="ARBA00008875"/>
    </source>
</evidence>
<dbReference type="InterPro" id="IPR017853">
    <property type="entry name" value="GH"/>
</dbReference>
<feature type="active site" description="Proton donor" evidence="4">
    <location>
        <position position="208"/>
    </location>
</feature>
<organism evidence="7 8">
    <name type="scientific">Phragmitibacter flavus</name>
    <dbReference type="NCBI Taxonomy" id="2576071"/>
    <lineage>
        <taxon>Bacteria</taxon>
        <taxon>Pseudomonadati</taxon>
        <taxon>Verrucomicrobiota</taxon>
        <taxon>Verrucomicrobiia</taxon>
        <taxon>Verrucomicrobiales</taxon>
        <taxon>Verrucomicrobiaceae</taxon>
        <taxon>Phragmitibacter</taxon>
    </lineage>
</organism>
<protein>
    <submittedName>
        <fullName evidence="7">Beta-xylosidase</fullName>
    </submittedName>
</protein>
<dbReference type="Pfam" id="PF01229">
    <property type="entry name" value="Glyco_hydro_39"/>
    <property type="match status" value="1"/>
</dbReference>
<gene>
    <name evidence="7" type="ORF">FEM03_19465</name>
</gene>
<dbReference type="AlphaFoldDB" id="A0A5R8KBW5"/>
<evidence type="ECO:0000313" key="8">
    <source>
        <dbReference type="Proteomes" id="UP000306196"/>
    </source>
</evidence>
<evidence type="ECO:0000256" key="5">
    <source>
        <dbReference type="SAM" id="SignalP"/>
    </source>
</evidence>
<dbReference type="PANTHER" id="PTHR12631:SF10">
    <property type="entry name" value="BETA-XYLOSIDASE-LIKE PROTEIN-RELATED"/>
    <property type="match status" value="1"/>
</dbReference>
<evidence type="ECO:0000313" key="7">
    <source>
        <dbReference type="EMBL" id="TLD69049.1"/>
    </source>
</evidence>
<sequence length="555" mass="61557">MTRYTQRAVVSAFLFLSSLTSAPAKDADFPVQITVDASEPLGELKPIWRFFGADEPNYTYMPEGEKLLGELGKMKPGEVFFRTHNLLTTGDGTPALKWGSTNAYTEDAEGRPIYDWTIVDMIFDAGLQRGVRPFVQIGFMPKALSIKPEPYQHQWTPEAGYNEIFTGWAYPPKDYAKWEELVFQWAKHCVEKYGRDEVLKWYWETWNEANIPYWRGTREEFFKLHDHAIRAVRRALPEAKVGGPDVAGGPGGTFLAEFLTHCQKAGTPVDFISFHAKGKPEFVDGHVRMGISHHLNDIDRAFKVIAGFPEFKDKPIVIGESDPEGCAACQGPQLGYRNGTMYSSYTAASFARKHDLAARHDVNLEGALTWAFTFVDQPIFGGFRQLASGGIDHPVLNTFRMFSKMSGQRLDVQSSAAIALDDMMKNGVRDKPDVSALASMDGGRLCVLAWHYHEDDVPGPDAAIDLSLAGLPANSGKARVEHYRIDADHSNAYEVWKKLGSPPNPTPEQQTTLEKAGQLAVFGPAEAIAVKDGAASIRVQLPRQAVSLLVVTMEP</sequence>
<feature type="signal peptide" evidence="5">
    <location>
        <begin position="1"/>
        <end position="26"/>
    </location>
</feature>
<dbReference type="GO" id="GO:0005975">
    <property type="term" value="P:carbohydrate metabolic process"/>
    <property type="evidence" value="ECO:0007669"/>
    <property type="project" value="InterPro"/>
</dbReference>
<dbReference type="PRINTS" id="PR00745">
    <property type="entry name" value="GLHYDRLASE39"/>
</dbReference>
<dbReference type="InterPro" id="IPR051923">
    <property type="entry name" value="Glycosyl_Hydrolase_39"/>
</dbReference>
<reference evidence="7 8" key="1">
    <citation type="submission" date="2019-05" db="EMBL/GenBank/DDBJ databases">
        <title>Verrucobacter flavum gen. nov., sp. nov. a new member of the family Verrucomicrobiaceae.</title>
        <authorList>
            <person name="Szuroczki S."/>
            <person name="Abbaszade G."/>
            <person name="Szabo A."/>
            <person name="Felfoldi T."/>
            <person name="Schumann P."/>
            <person name="Boka K."/>
            <person name="Keki Z."/>
            <person name="Toumi M."/>
            <person name="Toth E."/>
        </authorList>
    </citation>
    <scope>NUCLEOTIDE SEQUENCE [LARGE SCALE GENOMIC DNA]</scope>
    <source>
        <strain evidence="7 8">MG-N-17</strain>
    </source>
</reference>
<comment type="similarity">
    <text evidence="1">Belongs to the glycosyl hydrolase 39 family.</text>
</comment>
<keyword evidence="5" id="KW-0732">Signal</keyword>
<keyword evidence="3" id="KW-0326">Glycosidase</keyword>
<evidence type="ECO:0000256" key="2">
    <source>
        <dbReference type="ARBA" id="ARBA00022801"/>
    </source>
</evidence>
<accession>A0A5R8KBW5</accession>
<name>A0A5R8KBW5_9BACT</name>